<protein>
    <submittedName>
        <fullName evidence="2">Uncharacterized protein</fullName>
    </submittedName>
</protein>
<evidence type="ECO:0000313" key="1">
    <source>
        <dbReference type="EMBL" id="GFG50591.1"/>
    </source>
</evidence>
<dbReference type="Gene3D" id="3.40.50.2000">
    <property type="entry name" value="Glycogen Phosphorylase B"/>
    <property type="match status" value="1"/>
</dbReference>
<dbReference type="AlphaFoldDB" id="A0A2A7MP43"/>
<accession>A0A2A7MP43</accession>
<reference evidence="1" key="3">
    <citation type="submission" date="2020-02" db="EMBL/GenBank/DDBJ databases">
        <authorList>
            <person name="Matsumoto Y."/>
            <person name="Motooka D."/>
            <person name="Nakamura S."/>
        </authorList>
    </citation>
    <scope>NUCLEOTIDE SEQUENCE</scope>
    <source>
        <strain evidence="1">JCM 6377</strain>
    </source>
</reference>
<gene>
    <name evidence="2" type="ORF">CQY20_33855</name>
    <name evidence="1" type="ORF">MAGR_20320</name>
</gene>
<reference evidence="2 3" key="1">
    <citation type="submission" date="2017-10" db="EMBL/GenBank/DDBJ databases">
        <title>The new phylogeny of genus Mycobacterium.</title>
        <authorList>
            <person name="Tortoli E."/>
            <person name="Trovato A."/>
            <person name="Cirillo D.M."/>
        </authorList>
    </citation>
    <scope>NUCLEOTIDE SEQUENCE [LARGE SCALE GENOMIC DNA]</scope>
    <source>
        <strain evidence="2 3">CCUG37673</strain>
    </source>
</reference>
<dbReference type="Proteomes" id="UP000465302">
    <property type="component" value="Unassembled WGS sequence"/>
</dbReference>
<dbReference type="EMBL" id="PDCP01000216">
    <property type="protein sequence ID" value="PEG32888.1"/>
    <property type="molecule type" value="Genomic_DNA"/>
</dbReference>
<reference evidence="1 4" key="2">
    <citation type="journal article" date="2019" name="Emerg. Microbes Infect.">
        <title>Comprehensive subspecies identification of 175 nontuberculous mycobacteria species based on 7547 genomic profiles.</title>
        <authorList>
            <person name="Matsumoto Y."/>
            <person name="Kinjo T."/>
            <person name="Motooka D."/>
            <person name="Nabeya D."/>
            <person name="Jung N."/>
            <person name="Uechi K."/>
            <person name="Horii T."/>
            <person name="Iida T."/>
            <person name="Fujita J."/>
            <person name="Nakamura S."/>
        </authorList>
    </citation>
    <scope>NUCLEOTIDE SEQUENCE [LARGE SCALE GENOMIC DNA]</scope>
    <source>
        <strain evidence="1 4">JCM 6377</strain>
    </source>
</reference>
<proteinExistence type="predicted"/>
<dbReference type="SUPFAM" id="SSF53756">
    <property type="entry name" value="UDP-Glycosyltransferase/glycogen phosphorylase"/>
    <property type="match status" value="1"/>
</dbReference>
<name>A0A2A7MP43_MYCAG</name>
<keyword evidence="3" id="KW-1185">Reference proteome</keyword>
<evidence type="ECO:0000313" key="3">
    <source>
        <dbReference type="Proteomes" id="UP000220914"/>
    </source>
</evidence>
<comment type="caution">
    <text evidence="2">The sequence shown here is derived from an EMBL/GenBank/DDBJ whole genome shotgun (WGS) entry which is preliminary data.</text>
</comment>
<evidence type="ECO:0000313" key="2">
    <source>
        <dbReference type="EMBL" id="PEG32888.1"/>
    </source>
</evidence>
<organism evidence="2 3">
    <name type="scientific">Mycolicibacterium agri</name>
    <name type="common">Mycobacterium agri</name>
    <dbReference type="NCBI Taxonomy" id="36811"/>
    <lineage>
        <taxon>Bacteria</taxon>
        <taxon>Bacillati</taxon>
        <taxon>Actinomycetota</taxon>
        <taxon>Actinomycetes</taxon>
        <taxon>Mycobacteriales</taxon>
        <taxon>Mycobacteriaceae</taxon>
        <taxon>Mycolicibacterium</taxon>
    </lineage>
</organism>
<sequence>MQPDEPQALADALNALARDQERAEAMGKAGRQRAISEFDWASIALQTAKLYHAVANSAAKPVDG</sequence>
<dbReference type="EMBL" id="BLKS01000001">
    <property type="protein sequence ID" value="GFG50591.1"/>
    <property type="molecule type" value="Genomic_DNA"/>
</dbReference>
<dbReference type="Proteomes" id="UP000220914">
    <property type="component" value="Unassembled WGS sequence"/>
</dbReference>
<evidence type="ECO:0000313" key="4">
    <source>
        <dbReference type="Proteomes" id="UP000465302"/>
    </source>
</evidence>